<organism evidence="12 13">
    <name type="scientific">Candidatus Carbonibacillus altaicus</name>
    <dbReference type="NCBI Taxonomy" id="2163959"/>
    <lineage>
        <taxon>Bacteria</taxon>
        <taxon>Bacillati</taxon>
        <taxon>Bacillota</taxon>
        <taxon>Bacilli</taxon>
        <taxon>Bacillales</taxon>
        <taxon>Candidatus Carbonibacillus</taxon>
    </lineage>
</organism>
<evidence type="ECO:0000256" key="3">
    <source>
        <dbReference type="ARBA" id="ARBA00022722"/>
    </source>
</evidence>
<keyword evidence="8" id="KW-0067">ATP-binding</keyword>
<keyword evidence="9" id="KW-0051">Antiviral defense</keyword>
<dbReference type="Pfam" id="PF00270">
    <property type="entry name" value="DEAD"/>
    <property type="match status" value="1"/>
</dbReference>
<dbReference type="SUPFAM" id="SSF52540">
    <property type="entry name" value="P-loop containing nucleoside triphosphate hydrolases"/>
    <property type="match status" value="1"/>
</dbReference>
<evidence type="ECO:0000256" key="2">
    <source>
        <dbReference type="ARBA" id="ARBA00009046"/>
    </source>
</evidence>
<comment type="similarity">
    <text evidence="1">In the N-terminal section; belongs to the CRISPR-associated nuclease Cas3-HD family.</text>
</comment>
<reference evidence="13" key="1">
    <citation type="journal article" date="2018" name="Sci. Rep.">
        <title>Lignite coal burning seam in the remote Altai Mountains harbors a hydrogen-driven thermophilic microbial community.</title>
        <authorList>
            <person name="Kadnikov V.V."/>
            <person name="Mardanov A.V."/>
            <person name="Ivasenko D.A."/>
            <person name="Antsiferov D.V."/>
            <person name="Beletsky A.V."/>
            <person name="Karnachuk O.V."/>
            <person name="Ravin N.V."/>
        </authorList>
    </citation>
    <scope>NUCLEOTIDE SEQUENCE [LARGE SCALE GENOMIC DNA]</scope>
</reference>
<dbReference type="GO" id="GO:0051607">
    <property type="term" value="P:defense response to virus"/>
    <property type="evidence" value="ECO:0007669"/>
    <property type="project" value="UniProtKB-KW"/>
</dbReference>
<evidence type="ECO:0000313" key="13">
    <source>
        <dbReference type="Proteomes" id="UP000244338"/>
    </source>
</evidence>
<proteinExistence type="inferred from homology"/>
<dbReference type="InterPro" id="IPR054712">
    <property type="entry name" value="Cas3-like_dom"/>
</dbReference>
<protein>
    <submittedName>
        <fullName evidence="12">CRISPR-associated helicase Cas3</fullName>
    </submittedName>
</protein>
<dbReference type="CDD" id="cd09641">
    <property type="entry name" value="Cas3''_I"/>
    <property type="match status" value="1"/>
</dbReference>
<name>A0A2R6Y285_9BACL</name>
<evidence type="ECO:0000313" key="12">
    <source>
        <dbReference type="EMBL" id="PTQ56800.1"/>
    </source>
</evidence>
<keyword evidence="3" id="KW-0540">Nuclease</keyword>
<dbReference type="GO" id="GO:0046872">
    <property type="term" value="F:metal ion binding"/>
    <property type="evidence" value="ECO:0007669"/>
    <property type="project" value="UniProtKB-KW"/>
</dbReference>
<accession>A0A2R6Y285</accession>
<evidence type="ECO:0000256" key="8">
    <source>
        <dbReference type="ARBA" id="ARBA00022840"/>
    </source>
</evidence>
<dbReference type="Pfam" id="PF22590">
    <property type="entry name" value="Cas3-like_C_2"/>
    <property type="match status" value="1"/>
</dbReference>
<dbReference type="GO" id="GO:0004386">
    <property type="term" value="F:helicase activity"/>
    <property type="evidence" value="ECO:0007669"/>
    <property type="project" value="UniProtKB-KW"/>
</dbReference>
<gene>
    <name evidence="12" type="ORF">BSOLF_2688</name>
</gene>
<evidence type="ECO:0000256" key="9">
    <source>
        <dbReference type="ARBA" id="ARBA00023118"/>
    </source>
</evidence>
<dbReference type="InterPro" id="IPR006474">
    <property type="entry name" value="Helicase_Cas3_CRISPR-ass_core"/>
</dbReference>
<dbReference type="Pfam" id="PF18019">
    <property type="entry name" value="Cas3_HD"/>
    <property type="match status" value="1"/>
</dbReference>
<sequence length="826" mass="96030">MSSIYAHYDPKNGVKELLKDHLRTAASQCIDSIPPTIRFDSIRVDRIKELSYAIAALHDLGKYTPYFQDYLVHGAESPLKTHAHISACYAHSFILDRMRRWEDPEGIGRVLSFFAYLVIRYHHGDLKVENDFPPGKKAQEELSQQSARIKEKGKMIEEELQSFLRITDEEIKRYGDLTPFFKDRTMHLMPSLLQVKWKSERWYFVLLYLFSLLIDRDKLSSSGMTKEEIHKVPPSSIQTYLEQKGKISRSQMGKMREEARNTILHTLEQIDDDTFRQERIYTLTAPTGIGKTLASLQAALSMQERVARLEGYTPRIITAIPFINIIEQNKEVYKEVLTDLEIIVQHRYADLTTVGGGKSDEGLPLYQKSLLVESWEGDVILTTFVQFWQSLFTGRNRLVKKVNKLAGSIVILDEIQSIPEIYFPLIGAMIQKIGDYYGTRFILMTATQPKIIEFGHALLKMKDDPKEKKPIELLPDHEKYFCNMKRTKLVPKLDEPFTTESFLSWFRTVWDGRSSVVIVVNTIRRSIELFENLKIMKESGEIDPDVQFYYLSTNIIPKQRREVIKEIEKNLGRGRLILVSTQTIEAGVDLDFDIGFRDLAPLDSIIQTAGRVNREGKKGEYLPVYLITLEKDHQRIYPFHRLSLTKELLSSYQEVLEPEYRAMMDRYFTILQEMGVPDESRDLWEAVKRLDFDEVEKFRLIEDSGTIADVYVEREGDPYATKLLDAYTKWRRKDADLGILREVLGIQDEDLHHPFFQSKITRLLMAKMGEYMIQVRVERLLKNRPPHFSDRDGVEADFFWIPAGQNQFYYDAEIGFKDESGNGYIC</sequence>
<comment type="similarity">
    <text evidence="2">In the central section; belongs to the CRISPR-associated helicase Cas3 family.</text>
</comment>
<dbReference type="InterPro" id="IPR006483">
    <property type="entry name" value="CRISPR-assoc_Cas3_HD"/>
</dbReference>
<dbReference type="NCBIfam" id="TIGR01587">
    <property type="entry name" value="cas3_core"/>
    <property type="match status" value="1"/>
</dbReference>
<dbReference type="EMBL" id="PEBX01000019">
    <property type="protein sequence ID" value="PTQ56800.1"/>
    <property type="molecule type" value="Genomic_DNA"/>
</dbReference>
<dbReference type="InterPro" id="IPR001650">
    <property type="entry name" value="Helicase_C-like"/>
</dbReference>
<evidence type="ECO:0000256" key="7">
    <source>
        <dbReference type="ARBA" id="ARBA00022806"/>
    </source>
</evidence>
<dbReference type="Gene3D" id="3.40.50.300">
    <property type="entry name" value="P-loop containing nucleotide triphosphate hydrolases"/>
    <property type="match status" value="2"/>
</dbReference>
<dbReference type="AlphaFoldDB" id="A0A2R6Y285"/>
<keyword evidence="5" id="KW-0547">Nucleotide-binding</keyword>
<evidence type="ECO:0000259" key="11">
    <source>
        <dbReference type="PROSITE" id="PS51643"/>
    </source>
</evidence>
<dbReference type="Gene3D" id="1.10.3210.30">
    <property type="match status" value="1"/>
</dbReference>
<feature type="domain" description="Helicase ATP-binding" evidence="10">
    <location>
        <begin position="272"/>
        <end position="466"/>
    </location>
</feature>
<comment type="caution">
    <text evidence="12">The sequence shown here is derived from an EMBL/GenBank/DDBJ whole genome shotgun (WGS) entry which is preliminary data.</text>
</comment>
<keyword evidence="4" id="KW-0479">Metal-binding</keyword>
<dbReference type="PANTHER" id="PTHR24031">
    <property type="entry name" value="RNA HELICASE"/>
    <property type="match status" value="1"/>
</dbReference>
<dbReference type="GO" id="GO:0005524">
    <property type="term" value="F:ATP binding"/>
    <property type="evidence" value="ECO:0007669"/>
    <property type="project" value="UniProtKB-KW"/>
</dbReference>
<feature type="domain" description="HD Cas3-type" evidence="11">
    <location>
        <begin position="11"/>
        <end position="219"/>
    </location>
</feature>
<keyword evidence="6" id="KW-0378">Hydrolase</keyword>
<dbReference type="GO" id="GO:0016787">
    <property type="term" value="F:hydrolase activity"/>
    <property type="evidence" value="ECO:0007669"/>
    <property type="project" value="UniProtKB-KW"/>
</dbReference>
<dbReference type="InterPro" id="IPR011545">
    <property type="entry name" value="DEAD/DEAH_box_helicase_dom"/>
</dbReference>
<evidence type="ECO:0000256" key="1">
    <source>
        <dbReference type="ARBA" id="ARBA00006847"/>
    </source>
</evidence>
<dbReference type="InterPro" id="IPR038257">
    <property type="entry name" value="CRISPR-assoc_Cas3_HD_sf"/>
</dbReference>
<dbReference type="SMART" id="SM00490">
    <property type="entry name" value="HELICc"/>
    <property type="match status" value="1"/>
</dbReference>
<evidence type="ECO:0000256" key="5">
    <source>
        <dbReference type="ARBA" id="ARBA00022741"/>
    </source>
</evidence>
<keyword evidence="7" id="KW-0347">Helicase</keyword>
<dbReference type="PROSITE" id="PS51643">
    <property type="entry name" value="HD_CAS3"/>
    <property type="match status" value="1"/>
</dbReference>
<dbReference type="InterPro" id="IPR014001">
    <property type="entry name" value="Helicase_ATP-bd"/>
</dbReference>
<evidence type="ECO:0000256" key="4">
    <source>
        <dbReference type="ARBA" id="ARBA00022723"/>
    </source>
</evidence>
<dbReference type="CDD" id="cd17930">
    <property type="entry name" value="DEXHc_cas3"/>
    <property type="match status" value="1"/>
</dbReference>
<dbReference type="NCBIfam" id="TIGR01596">
    <property type="entry name" value="cas3_HD"/>
    <property type="match status" value="1"/>
</dbReference>
<dbReference type="Proteomes" id="UP000244338">
    <property type="component" value="Unassembled WGS sequence"/>
</dbReference>
<evidence type="ECO:0000259" key="10">
    <source>
        <dbReference type="PROSITE" id="PS51192"/>
    </source>
</evidence>
<dbReference type="InterPro" id="IPR027417">
    <property type="entry name" value="P-loop_NTPase"/>
</dbReference>
<evidence type="ECO:0000256" key="6">
    <source>
        <dbReference type="ARBA" id="ARBA00022801"/>
    </source>
</evidence>
<dbReference type="GO" id="GO:0003676">
    <property type="term" value="F:nucleic acid binding"/>
    <property type="evidence" value="ECO:0007669"/>
    <property type="project" value="InterPro"/>
</dbReference>
<dbReference type="GO" id="GO:0004518">
    <property type="term" value="F:nuclease activity"/>
    <property type="evidence" value="ECO:0007669"/>
    <property type="project" value="UniProtKB-KW"/>
</dbReference>
<dbReference type="PROSITE" id="PS51192">
    <property type="entry name" value="HELICASE_ATP_BIND_1"/>
    <property type="match status" value="1"/>
</dbReference>